<evidence type="ECO:0000259" key="8">
    <source>
        <dbReference type="Pfam" id="PF05199"/>
    </source>
</evidence>
<feature type="active site" description="Proton donor" evidence="5">
    <location>
        <position position="533"/>
    </location>
</feature>
<dbReference type="EMBL" id="KV419409">
    <property type="protein sequence ID" value="KZS92798.1"/>
    <property type="molecule type" value="Genomic_DNA"/>
</dbReference>
<evidence type="ECO:0000256" key="1">
    <source>
        <dbReference type="ARBA" id="ARBA00001974"/>
    </source>
</evidence>
<dbReference type="Pfam" id="PF00732">
    <property type="entry name" value="GMC_oxred_N"/>
    <property type="match status" value="1"/>
</dbReference>
<organism evidence="9 10">
    <name type="scientific">Sistotremastrum niveocremeum HHB9708</name>
    <dbReference type="NCBI Taxonomy" id="1314777"/>
    <lineage>
        <taxon>Eukaryota</taxon>
        <taxon>Fungi</taxon>
        <taxon>Dikarya</taxon>
        <taxon>Basidiomycota</taxon>
        <taxon>Agaricomycotina</taxon>
        <taxon>Agaricomycetes</taxon>
        <taxon>Sistotremastrales</taxon>
        <taxon>Sistotremastraceae</taxon>
        <taxon>Sertulicium</taxon>
        <taxon>Sertulicium niveocremeum</taxon>
    </lineage>
</organism>
<dbReference type="PIRSF" id="PIRSF000137">
    <property type="entry name" value="Alcohol_oxidase"/>
    <property type="match status" value="1"/>
</dbReference>
<keyword evidence="4 6" id="KW-0274">FAD</keyword>
<evidence type="ECO:0000256" key="6">
    <source>
        <dbReference type="PIRSR" id="PIRSR000137-2"/>
    </source>
</evidence>
<dbReference type="OrthoDB" id="269227at2759"/>
<evidence type="ECO:0000313" key="9">
    <source>
        <dbReference type="EMBL" id="KZS92798.1"/>
    </source>
</evidence>
<feature type="binding site" evidence="6">
    <location>
        <position position="238"/>
    </location>
    <ligand>
        <name>FAD</name>
        <dbReference type="ChEBI" id="CHEBI:57692"/>
    </ligand>
</feature>
<proteinExistence type="inferred from homology"/>
<comment type="similarity">
    <text evidence="2">Belongs to the GMC oxidoreductase family.</text>
</comment>
<feature type="active site" description="Proton acceptor" evidence="5">
    <location>
        <position position="576"/>
    </location>
</feature>
<evidence type="ECO:0000256" key="5">
    <source>
        <dbReference type="PIRSR" id="PIRSR000137-1"/>
    </source>
</evidence>
<dbReference type="STRING" id="1314777.A0A164U0A9"/>
<dbReference type="InterPro" id="IPR036188">
    <property type="entry name" value="FAD/NAD-bd_sf"/>
</dbReference>
<evidence type="ECO:0000313" key="10">
    <source>
        <dbReference type="Proteomes" id="UP000076722"/>
    </source>
</evidence>
<dbReference type="InterPro" id="IPR000172">
    <property type="entry name" value="GMC_OxRdtase_N"/>
</dbReference>
<dbReference type="GO" id="GO:0016614">
    <property type="term" value="F:oxidoreductase activity, acting on CH-OH group of donors"/>
    <property type="evidence" value="ECO:0007669"/>
    <property type="project" value="InterPro"/>
</dbReference>
<dbReference type="InterPro" id="IPR012132">
    <property type="entry name" value="GMC_OxRdtase"/>
</dbReference>
<dbReference type="Gene3D" id="3.50.50.60">
    <property type="entry name" value="FAD/NAD(P)-binding domain"/>
    <property type="match status" value="1"/>
</dbReference>
<feature type="domain" description="Glucose-methanol-choline oxidoreductase C-terminal" evidence="8">
    <location>
        <begin position="439"/>
        <end position="584"/>
    </location>
</feature>
<gene>
    <name evidence="9" type="ORF">SISNIDRAFT_486295</name>
</gene>
<name>A0A164U0A9_9AGAM</name>
<dbReference type="Pfam" id="PF05199">
    <property type="entry name" value="GMC_oxred_C"/>
    <property type="match status" value="1"/>
</dbReference>
<keyword evidence="3" id="KW-0285">Flavoprotein</keyword>
<evidence type="ECO:0000256" key="2">
    <source>
        <dbReference type="ARBA" id="ARBA00010790"/>
    </source>
</evidence>
<evidence type="ECO:0000256" key="3">
    <source>
        <dbReference type="ARBA" id="ARBA00022630"/>
    </source>
</evidence>
<dbReference type="AlphaFoldDB" id="A0A164U0A9"/>
<accession>A0A164U0A9</accession>
<protein>
    <submittedName>
        <fullName evidence="9">GMC oxidoreductase</fullName>
    </submittedName>
</protein>
<evidence type="ECO:0000256" key="4">
    <source>
        <dbReference type="ARBA" id="ARBA00022827"/>
    </source>
</evidence>
<dbReference type="SUPFAM" id="SSF51905">
    <property type="entry name" value="FAD/NAD(P)-binding domain"/>
    <property type="match status" value="1"/>
</dbReference>
<feature type="domain" description="Glucose-methanol-choline oxidoreductase N-terminal" evidence="7">
    <location>
        <begin position="18"/>
        <end position="326"/>
    </location>
</feature>
<sequence length="603" mass="65174">MGSSNSIVSDPSSLESQYDFIIVGAGAGGCVLANKLSEDPSVSVLLIEAGKSHLKEIKAKIPMTFPQLLGGPCDWNYETTPQTHVHNRTFGWPRGKILGGSTSINAMMHHQCAPSDFDEWEADAPGWSYETLRPYFKSSEKYTPHPKHSDVDMSYRGTEGPWQVTNPPRVPVCDECLESCKAVGIPYIPDFNTPNGTLGCSHMQGFIDPKGQRSSAATAYLEPALSRPNLTVVTMTMVTQLLFFPQSSSPKVKGVELARTPAPGKMPSPQRWTVDARNEVILAGGTINTPQTLLLSGIGPSEQLKKFNIPVVKDLPAVGKNLADHVMSGSVAYRAAPGTSIDYLTTFWGSFIPLIRWLLTGKSILGGLVPPGAAFVRSDDPTLPYSSKASPDIVAKDATSGKNAPDLELIYAPLSFLTSNDNKAPGTNVVAVLAALLRPKSKGTITLASTDPFDKPLIDPNYFSDPNDIEVLAKGVRLCLRIPRTEPLVKKLRIRESNSDKTDVFWLGEQDPDTVTNEDIREWILNNCATLFHPVGTARMGSSQETSVVDASLRVHGVANLRIVDASILPNQLSGHSTAPLIAISGRAADIIKSEYTDKFKGL</sequence>
<dbReference type="Gene3D" id="3.30.560.10">
    <property type="entry name" value="Glucose Oxidase, domain 3"/>
    <property type="match status" value="1"/>
</dbReference>
<dbReference type="PANTHER" id="PTHR11552:SF147">
    <property type="entry name" value="CHOLINE DEHYDROGENASE, MITOCHONDRIAL"/>
    <property type="match status" value="1"/>
</dbReference>
<reference evidence="9 10" key="1">
    <citation type="journal article" date="2016" name="Mol. Biol. Evol.">
        <title>Comparative Genomics of Early-Diverging Mushroom-Forming Fungi Provides Insights into the Origins of Lignocellulose Decay Capabilities.</title>
        <authorList>
            <person name="Nagy L.G."/>
            <person name="Riley R."/>
            <person name="Tritt A."/>
            <person name="Adam C."/>
            <person name="Daum C."/>
            <person name="Floudas D."/>
            <person name="Sun H."/>
            <person name="Yadav J.S."/>
            <person name="Pangilinan J."/>
            <person name="Larsson K.H."/>
            <person name="Matsuura K."/>
            <person name="Barry K."/>
            <person name="Labutti K."/>
            <person name="Kuo R."/>
            <person name="Ohm R.A."/>
            <person name="Bhattacharya S.S."/>
            <person name="Shirouzu T."/>
            <person name="Yoshinaga Y."/>
            <person name="Martin F.M."/>
            <person name="Grigoriev I.V."/>
            <person name="Hibbett D.S."/>
        </authorList>
    </citation>
    <scope>NUCLEOTIDE SEQUENCE [LARGE SCALE GENOMIC DNA]</scope>
    <source>
        <strain evidence="9 10">HHB9708</strain>
    </source>
</reference>
<dbReference type="PANTHER" id="PTHR11552">
    <property type="entry name" value="GLUCOSE-METHANOL-CHOLINE GMC OXIDOREDUCTASE"/>
    <property type="match status" value="1"/>
</dbReference>
<dbReference type="InterPro" id="IPR007867">
    <property type="entry name" value="GMC_OxRtase_C"/>
</dbReference>
<evidence type="ECO:0000259" key="7">
    <source>
        <dbReference type="Pfam" id="PF00732"/>
    </source>
</evidence>
<dbReference type="Proteomes" id="UP000076722">
    <property type="component" value="Unassembled WGS sequence"/>
</dbReference>
<dbReference type="SUPFAM" id="SSF54373">
    <property type="entry name" value="FAD-linked reductases, C-terminal domain"/>
    <property type="match status" value="1"/>
</dbReference>
<dbReference type="GO" id="GO:0050660">
    <property type="term" value="F:flavin adenine dinucleotide binding"/>
    <property type="evidence" value="ECO:0007669"/>
    <property type="project" value="InterPro"/>
</dbReference>
<keyword evidence="10" id="KW-1185">Reference proteome</keyword>
<comment type="cofactor">
    <cofactor evidence="1 6">
        <name>FAD</name>
        <dbReference type="ChEBI" id="CHEBI:57692"/>
    </cofactor>
</comment>